<dbReference type="InterPro" id="IPR012337">
    <property type="entry name" value="RNaseH-like_sf"/>
</dbReference>
<proteinExistence type="predicted"/>
<keyword evidence="3" id="KW-0064">Aspartyl protease</keyword>
<dbReference type="InterPro" id="IPR001584">
    <property type="entry name" value="Integrase_cat-core"/>
</dbReference>
<keyword evidence="1" id="KW-0645">Protease</keyword>
<dbReference type="SUPFAM" id="SSF53098">
    <property type="entry name" value="Ribonuclease H-like"/>
    <property type="match status" value="1"/>
</dbReference>
<evidence type="ECO:0000256" key="3">
    <source>
        <dbReference type="ARBA" id="ARBA00022750"/>
    </source>
</evidence>
<gene>
    <name evidence="6" type="ORF">Tco_0860043</name>
</gene>
<dbReference type="InterPro" id="IPR036397">
    <property type="entry name" value="RNaseH_sf"/>
</dbReference>
<dbReference type="EMBL" id="BQNB010013193">
    <property type="protein sequence ID" value="GJT13001.1"/>
    <property type="molecule type" value="Genomic_DNA"/>
</dbReference>
<keyword evidence="4" id="KW-0378">Hydrolase</keyword>
<dbReference type="InterPro" id="IPR039537">
    <property type="entry name" value="Retrotran_Ty1/copia-like"/>
</dbReference>
<evidence type="ECO:0000259" key="5">
    <source>
        <dbReference type="PROSITE" id="PS50994"/>
    </source>
</evidence>
<name>A0ABQ5BEF7_9ASTR</name>
<reference evidence="6" key="1">
    <citation type="journal article" date="2022" name="Int. J. Mol. Sci.">
        <title>Draft Genome of Tanacetum Coccineum: Genomic Comparison of Closely Related Tanacetum-Family Plants.</title>
        <authorList>
            <person name="Yamashiro T."/>
            <person name="Shiraishi A."/>
            <person name="Nakayama K."/>
            <person name="Satake H."/>
        </authorList>
    </citation>
    <scope>NUCLEOTIDE SEQUENCE</scope>
</reference>
<organism evidence="6 7">
    <name type="scientific">Tanacetum coccineum</name>
    <dbReference type="NCBI Taxonomy" id="301880"/>
    <lineage>
        <taxon>Eukaryota</taxon>
        <taxon>Viridiplantae</taxon>
        <taxon>Streptophyta</taxon>
        <taxon>Embryophyta</taxon>
        <taxon>Tracheophyta</taxon>
        <taxon>Spermatophyta</taxon>
        <taxon>Magnoliopsida</taxon>
        <taxon>eudicotyledons</taxon>
        <taxon>Gunneridae</taxon>
        <taxon>Pentapetalae</taxon>
        <taxon>asterids</taxon>
        <taxon>campanulids</taxon>
        <taxon>Asterales</taxon>
        <taxon>Asteraceae</taxon>
        <taxon>Asteroideae</taxon>
        <taxon>Anthemideae</taxon>
        <taxon>Anthemidinae</taxon>
        <taxon>Tanacetum</taxon>
    </lineage>
</organism>
<dbReference type="Pfam" id="PF25597">
    <property type="entry name" value="SH3_retrovirus"/>
    <property type="match status" value="1"/>
</dbReference>
<dbReference type="SUPFAM" id="SSF56672">
    <property type="entry name" value="DNA/RNA polymerases"/>
    <property type="match status" value="1"/>
</dbReference>
<dbReference type="PROSITE" id="PS50994">
    <property type="entry name" value="INTEGRASE"/>
    <property type="match status" value="1"/>
</dbReference>
<dbReference type="InterPro" id="IPR054722">
    <property type="entry name" value="PolX-like_BBD"/>
</dbReference>
<keyword evidence="7" id="KW-1185">Reference proteome</keyword>
<evidence type="ECO:0000313" key="7">
    <source>
        <dbReference type="Proteomes" id="UP001151760"/>
    </source>
</evidence>
<evidence type="ECO:0000256" key="1">
    <source>
        <dbReference type="ARBA" id="ARBA00022670"/>
    </source>
</evidence>
<evidence type="ECO:0000313" key="6">
    <source>
        <dbReference type="EMBL" id="GJT13001.1"/>
    </source>
</evidence>
<dbReference type="PANTHER" id="PTHR42648:SF32">
    <property type="entry name" value="RIBONUCLEASE H-LIKE DOMAIN, GAG-PRE-INTEGRASE DOMAIN PROTEIN-RELATED"/>
    <property type="match status" value="1"/>
</dbReference>
<dbReference type="InterPro" id="IPR013103">
    <property type="entry name" value="RVT_2"/>
</dbReference>
<comment type="caution">
    <text evidence="6">The sequence shown here is derived from an EMBL/GenBank/DDBJ whole genome shotgun (WGS) entry which is preliminary data.</text>
</comment>
<sequence>MPPKPDLVFPSLDEYVDKHVAESSNVKTSDAKPESVRKDCCALIIEDWESDSDEEDVSKTVKTLIPVNTVQPRPIVNSARPMSNPFNKAHSSVRRPFNNLTTKKNSNFYHRVNTVKGSGVNTARLRSTVNTARPKASVNALDAKISRQSRARSGKRKSIFDSGCFRHMTGNKPYLTDFEEIDGGFVTFGGNSKGGTITGKHKIRTGIENLIDLRVKVIRCDNGTEFKNRLMNEFCEMKGIKREFSVARNPQQNGVAERKNKTLIEVDRTMLADSKLLTTFWAEAVNTAFYVQNRVLVIKPHNKTPYELFFGRKPALGFMRPFGYPIIILNTIDHLGKFDGKADEGFFVGYSLNSKAYRVFNSKTRIVEDNMHPVVAGNQSNVQQRVQSKDFRELSVTFFLSQGTTKKGFVFPLVLNRIQNKKDERAFNQEQRLAYASYRDFVVYQMDVKSAFLYGKIEEEVYVCQPFGFEDPNFPDRVYKVEKALYGLHQALRAWKEMCIEFEKMMHKKFQMSSMTELTFFLGLQQDADGEDVDEHLYRSMIRSLMYLTSSRPDITFAVCACARFQVNSKISHLHAVKRIFRYLKGQPKLGLWYPKDSPFDLVAHTDSDYAGASLDRKSTTRGCQFLGYRLISWQCKKQTVVANSTIEAEYIAASNCCSQVL</sequence>
<reference evidence="6" key="2">
    <citation type="submission" date="2022-01" db="EMBL/GenBank/DDBJ databases">
        <authorList>
            <person name="Yamashiro T."/>
            <person name="Shiraishi A."/>
            <person name="Satake H."/>
            <person name="Nakayama K."/>
        </authorList>
    </citation>
    <scope>NUCLEOTIDE SEQUENCE</scope>
</reference>
<dbReference type="InterPro" id="IPR043502">
    <property type="entry name" value="DNA/RNA_pol_sf"/>
</dbReference>
<dbReference type="Pfam" id="PF22936">
    <property type="entry name" value="Pol_BBD"/>
    <property type="match status" value="1"/>
</dbReference>
<dbReference type="InterPro" id="IPR057670">
    <property type="entry name" value="SH3_retrovirus"/>
</dbReference>
<dbReference type="CDD" id="cd09272">
    <property type="entry name" value="RNase_HI_RT_Ty1"/>
    <property type="match status" value="1"/>
</dbReference>
<evidence type="ECO:0000256" key="4">
    <source>
        <dbReference type="ARBA" id="ARBA00022801"/>
    </source>
</evidence>
<dbReference type="Proteomes" id="UP001151760">
    <property type="component" value="Unassembled WGS sequence"/>
</dbReference>
<keyword evidence="2" id="KW-0479">Metal-binding</keyword>
<dbReference type="Pfam" id="PF07727">
    <property type="entry name" value="RVT_2"/>
    <property type="match status" value="1"/>
</dbReference>
<evidence type="ECO:0000256" key="2">
    <source>
        <dbReference type="ARBA" id="ARBA00022723"/>
    </source>
</evidence>
<accession>A0ABQ5BEF7</accession>
<feature type="domain" description="Integrase catalytic" evidence="5">
    <location>
        <begin position="216"/>
        <end position="313"/>
    </location>
</feature>
<dbReference type="Gene3D" id="3.30.420.10">
    <property type="entry name" value="Ribonuclease H-like superfamily/Ribonuclease H"/>
    <property type="match status" value="1"/>
</dbReference>
<dbReference type="PANTHER" id="PTHR42648">
    <property type="entry name" value="TRANSPOSASE, PUTATIVE-RELATED"/>
    <property type="match status" value="1"/>
</dbReference>
<protein>
    <submittedName>
        <fullName evidence="6">Ribonuclease H-like domain-containing protein</fullName>
    </submittedName>
</protein>